<sequence length="430" mass="47204">NGGWSTWTPWSLCSKTCGHQGEVRTRVCDNPVQRNGGNYCIGHDIEVMPCNEYDYIPCPDPPPAQWSDWSWWIPCDKACGGGHQERFRLCNNPPPAPGAADCVGEKKQTQDCNVHPCPVHGNFSEWSRWTDCTKDCGNGTHVRGRTCTNPRPAHNGDPCEGDLTQSGYCNEHHCSIDGGFTNWSPWMFCNKPCGTGTSDRKRSCINPTPMYGGMNCTGPSLESNECNTHDCSSADIKLDVTFNAVTLSEYQNDVPAFQNTVTGMINSVYQGFPPAITFTSCNAGQNNAVRCRLNLNYQSVSKDELVVLQDKLLLPASQTTLHSMTSENVFSSPLSLQANASSSTSIQTEWPALPPSAETADTKSLLGYILFYKQTSADSYQKIGVARASNLLETLEELKKFTPHRMVVCPYSEKGNGIPSEPVNVTTLED</sequence>
<dbReference type="PANTHER" id="PTHR22906:SF43">
    <property type="entry name" value="PROPERDIN"/>
    <property type="match status" value="1"/>
</dbReference>
<evidence type="ECO:0000256" key="4">
    <source>
        <dbReference type="ARBA" id="ARBA00022692"/>
    </source>
</evidence>
<dbReference type="Gene3D" id="2.20.100.10">
    <property type="entry name" value="Thrombospondin type-1 (TSP1) repeat"/>
    <property type="match status" value="4"/>
</dbReference>
<dbReference type="PROSITE" id="PS50092">
    <property type="entry name" value="TSP1"/>
    <property type="match status" value="4"/>
</dbReference>
<organism evidence="10 11">
    <name type="scientific">Paramuricea clavata</name>
    <name type="common">Red gorgonian</name>
    <name type="synonym">Violescent sea-whip</name>
    <dbReference type="NCBI Taxonomy" id="317549"/>
    <lineage>
        <taxon>Eukaryota</taxon>
        <taxon>Metazoa</taxon>
        <taxon>Cnidaria</taxon>
        <taxon>Anthozoa</taxon>
        <taxon>Octocorallia</taxon>
        <taxon>Malacalcyonacea</taxon>
        <taxon>Plexauridae</taxon>
        <taxon>Paramuricea</taxon>
    </lineage>
</organism>
<protein>
    <submittedName>
        <fullName evidence="10">Coadhesin-like isoform X2</fullName>
    </submittedName>
</protein>
<keyword evidence="11" id="KW-1185">Reference proteome</keyword>
<dbReference type="SUPFAM" id="SSF82895">
    <property type="entry name" value="TSP-1 type 1 repeat"/>
    <property type="match status" value="4"/>
</dbReference>
<evidence type="ECO:0000256" key="6">
    <source>
        <dbReference type="ARBA" id="ARBA00022737"/>
    </source>
</evidence>
<comment type="subcellular location">
    <subcellularLocation>
        <location evidence="1">Membrane</location>
        <topology evidence="1">Single-pass membrane protein</topology>
    </subcellularLocation>
    <subcellularLocation>
        <location evidence="2">Secreted</location>
    </subcellularLocation>
</comment>
<evidence type="ECO:0000313" key="11">
    <source>
        <dbReference type="Proteomes" id="UP001152795"/>
    </source>
</evidence>
<dbReference type="InterPro" id="IPR000884">
    <property type="entry name" value="TSP1_rpt"/>
</dbReference>
<dbReference type="SMART" id="SM00209">
    <property type="entry name" value="TSP1"/>
    <property type="match status" value="4"/>
</dbReference>
<keyword evidence="7" id="KW-1133">Transmembrane helix</keyword>
<dbReference type="SUPFAM" id="SSF49265">
    <property type="entry name" value="Fibronectin type III"/>
    <property type="match status" value="1"/>
</dbReference>
<feature type="non-terminal residue" evidence="10">
    <location>
        <position position="430"/>
    </location>
</feature>
<evidence type="ECO:0000313" key="10">
    <source>
        <dbReference type="EMBL" id="CAB4027887.1"/>
    </source>
</evidence>
<name>A0A7D9L901_PARCT</name>
<dbReference type="PRINTS" id="PR01705">
    <property type="entry name" value="TSP1REPEAT"/>
</dbReference>
<dbReference type="AlphaFoldDB" id="A0A7D9L901"/>
<dbReference type="InterPro" id="IPR036116">
    <property type="entry name" value="FN3_sf"/>
</dbReference>
<reference evidence="10" key="1">
    <citation type="submission" date="2020-04" db="EMBL/GenBank/DDBJ databases">
        <authorList>
            <person name="Alioto T."/>
            <person name="Alioto T."/>
            <person name="Gomez Garrido J."/>
        </authorList>
    </citation>
    <scope>NUCLEOTIDE SEQUENCE</scope>
    <source>
        <strain evidence="10">A484AB</strain>
    </source>
</reference>
<dbReference type="FunFam" id="2.20.100.10:FF:000001">
    <property type="entry name" value="semaphorin-5A isoform X1"/>
    <property type="match status" value="3"/>
</dbReference>
<keyword evidence="5" id="KW-0732">Signal</keyword>
<dbReference type="PANTHER" id="PTHR22906">
    <property type="entry name" value="PROPERDIN"/>
    <property type="match status" value="1"/>
</dbReference>
<dbReference type="InterPro" id="IPR003961">
    <property type="entry name" value="FN3_dom"/>
</dbReference>
<comment type="caution">
    <text evidence="10">The sequence shown here is derived from an EMBL/GenBank/DDBJ whole genome shotgun (WGS) entry which is preliminary data.</text>
</comment>
<feature type="non-terminal residue" evidence="10">
    <location>
        <position position="1"/>
    </location>
</feature>
<evidence type="ECO:0000256" key="2">
    <source>
        <dbReference type="ARBA" id="ARBA00004613"/>
    </source>
</evidence>
<dbReference type="InterPro" id="IPR013783">
    <property type="entry name" value="Ig-like_fold"/>
</dbReference>
<keyword evidence="8" id="KW-0472">Membrane</keyword>
<keyword evidence="9" id="KW-1015">Disulfide bond</keyword>
<evidence type="ECO:0000256" key="3">
    <source>
        <dbReference type="ARBA" id="ARBA00022525"/>
    </source>
</evidence>
<keyword evidence="6" id="KW-0677">Repeat</keyword>
<dbReference type="PROSITE" id="PS50853">
    <property type="entry name" value="FN3"/>
    <property type="match status" value="1"/>
</dbReference>
<accession>A0A7D9L901</accession>
<dbReference type="CDD" id="cd00063">
    <property type="entry name" value="FN3"/>
    <property type="match status" value="1"/>
</dbReference>
<dbReference type="EMBL" id="CACRXK020015093">
    <property type="protein sequence ID" value="CAB4027887.1"/>
    <property type="molecule type" value="Genomic_DNA"/>
</dbReference>
<dbReference type="Proteomes" id="UP001152795">
    <property type="component" value="Unassembled WGS sequence"/>
</dbReference>
<dbReference type="OrthoDB" id="5917978at2759"/>
<dbReference type="InterPro" id="IPR052065">
    <property type="entry name" value="Compl_asym_regulator"/>
</dbReference>
<dbReference type="InterPro" id="IPR036383">
    <property type="entry name" value="TSP1_rpt_sf"/>
</dbReference>
<keyword evidence="3" id="KW-0964">Secreted</keyword>
<dbReference type="Gene3D" id="2.60.40.10">
    <property type="entry name" value="Immunoglobulins"/>
    <property type="match status" value="1"/>
</dbReference>
<keyword evidence="4" id="KW-0812">Transmembrane</keyword>
<dbReference type="FunFam" id="2.20.100.10:FF:000007">
    <property type="entry name" value="Thrombospondin 1"/>
    <property type="match status" value="1"/>
</dbReference>
<evidence type="ECO:0000256" key="9">
    <source>
        <dbReference type="ARBA" id="ARBA00023157"/>
    </source>
</evidence>
<dbReference type="GO" id="GO:0016020">
    <property type="term" value="C:membrane"/>
    <property type="evidence" value="ECO:0007669"/>
    <property type="project" value="UniProtKB-SubCell"/>
</dbReference>
<evidence type="ECO:0000256" key="5">
    <source>
        <dbReference type="ARBA" id="ARBA00022729"/>
    </source>
</evidence>
<dbReference type="Pfam" id="PF00090">
    <property type="entry name" value="TSP_1"/>
    <property type="match status" value="4"/>
</dbReference>
<gene>
    <name evidence="10" type="ORF">PACLA_8A088413</name>
</gene>
<evidence type="ECO:0000256" key="7">
    <source>
        <dbReference type="ARBA" id="ARBA00022989"/>
    </source>
</evidence>
<evidence type="ECO:0000256" key="8">
    <source>
        <dbReference type="ARBA" id="ARBA00023136"/>
    </source>
</evidence>
<evidence type="ECO:0000256" key="1">
    <source>
        <dbReference type="ARBA" id="ARBA00004167"/>
    </source>
</evidence>
<proteinExistence type="predicted"/>